<evidence type="ECO:0000313" key="3">
    <source>
        <dbReference type="Proteomes" id="UP000727407"/>
    </source>
</evidence>
<feature type="compositionally biased region" description="Acidic residues" evidence="1">
    <location>
        <begin position="104"/>
        <end position="114"/>
    </location>
</feature>
<feature type="non-terminal residue" evidence="2">
    <location>
        <position position="1"/>
    </location>
</feature>
<evidence type="ECO:0000256" key="1">
    <source>
        <dbReference type="SAM" id="MobiDB-lite"/>
    </source>
</evidence>
<feature type="compositionally biased region" description="Polar residues" evidence="1">
    <location>
        <begin position="93"/>
        <end position="103"/>
    </location>
</feature>
<proteinExistence type="predicted"/>
<keyword evidence="3" id="KW-1185">Reference proteome</keyword>
<protein>
    <submittedName>
        <fullName evidence="2">Putative immune-type receptor 7</fullName>
    </submittedName>
</protein>
<dbReference type="InterPro" id="IPR036179">
    <property type="entry name" value="Ig-like_dom_sf"/>
</dbReference>
<accession>A0A8J4U0V7</accession>
<name>A0A8J4U0V7_CLAMG</name>
<gene>
    <name evidence="2" type="primary">nitr11</name>
    <name evidence="2" type="ORF">DAT39_014098</name>
</gene>
<dbReference type="Proteomes" id="UP000727407">
    <property type="component" value="Unassembled WGS sequence"/>
</dbReference>
<organism evidence="2 3">
    <name type="scientific">Clarias magur</name>
    <name type="common">Asian catfish</name>
    <name type="synonym">Macropteronotus magur</name>
    <dbReference type="NCBI Taxonomy" id="1594786"/>
    <lineage>
        <taxon>Eukaryota</taxon>
        <taxon>Metazoa</taxon>
        <taxon>Chordata</taxon>
        <taxon>Craniata</taxon>
        <taxon>Vertebrata</taxon>
        <taxon>Euteleostomi</taxon>
        <taxon>Actinopterygii</taxon>
        <taxon>Neopterygii</taxon>
        <taxon>Teleostei</taxon>
        <taxon>Ostariophysi</taxon>
        <taxon>Siluriformes</taxon>
        <taxon>Clariidae</taxon>
        <taxon>Clarias</taxon>
    </lineage>
</organism>
<comment type="caution">
    <text evidence="2">The sequence shown here is derived from an EMBL/GenBank/DDBJ whole genome shotgun (WGS) entry which is preliminary data.</text>
</comment>
<dbReference type="EMBL" id="QNUK01000287">
    <property type="protein sequence ID" value="KAF5896196.1"/>
    <property type="molecule type" value="Genomic_DNA"/>
</dbReference>
<feature type="region of interest" description="Disordered" evidence="1">
    <location>
        <begin position="78"/>
        <end position="114"/>
    </location>
</feature>
<dbReference type="Gene3D" id="2.60.40.10">
    <property type="entry name" value="Immunoglobulins"/>
    <property type="match status" value="1"/>
</dbReference>
<keyword evidence="2" id="KW-0675">Receptor</keyword>
<evidence type="ECO:0000313" key="2">
    <source>
        <dbReference type="EMBL" id="KAF5896196.1"/>
    </source>
</evidence>
<sequence>MPKVLAKSYQNTFGYDFVEGFNESRFSVTVTDIKFDLNINGIKENDGGEYFCGESEGNIVKFTCGTRLQFEGEEMKLCPTPGTLNSSDEKDVSLNNHQTPTNQTDDEDVLNYAA</sequence>
<dbReference type="AlphaFoldDB" id="A0A8J4U0V7"/>
<reference evidence="2" key="1">
    <citation type="submission" date="2020-07" db="EMBL/GenBank/DDBJ databases">
        <title>Clarias magur genome sequencing, assembly and annotation.</title>
        <authorList>
            <person name="Kushwaha B."/>
            <person name="Kumar R."/>
            <person name="Das P."/>
            <person name="Joshi C.G."/>
            <person name="Kumar D."/>
            <person name="Nagpure N.S."/>
            <person name="Pandey M."/>
            <person name="Agarwal S."/>
            <person name="Srivastava S."/>
            <person name="Singh M."/>
            <person name="Sahoo L."/>
            <person name="Jayasankar P."/>
            <person name="Meher P.K."/>
            <person name="Koringa P.G."/>
            <person name="Iquebal M.A."/>
            <person name="Das S.P."/>
            <person name="Bit A."/>
            <person name="Patnaik S."/>
            <person name="Patel N."/>
            <person name="Shah T.M."/>
            <person name="Hinsu A."/>
            <person name="Jena J.K."/>
        </authorList>
    </citation>
    <scope>NUCLEOTIDE SEQUENCE</scope>
    <source>
        <strain evidence="2">CIFAMagur01</strain>
        <tissue evidence="2">Testis</tissue>
    </source>
</reference>
<dbReference type="InterPro" id="IPR013783">
    <property type="entry name" value="Ig-like_fold"/>
</dbReference>
<dbReference type="SUPFAM" id="SSF48726">
    <property type="entry name" value="Immunoglobulin"/>
    <property type="match status" value="1"/>
</dbReference>